<sequence>MAQAVGNPLRWLQAAGAKRKQLPEQKAELMSELIDQSELQSRAARLVEAARKAGADACDAVAVTGVSLGVDVREGKVEETERAEGDDVTLRVFVGKRTAAVSANRLDDPAGLAERAVAMAKVAPEDPYAGLADPELLVKDFPVLDLLDTKEMTAEDLSEIALEAEAAGLAVEGVSKSGGAGASWRLGGVVLATSHGFQGSYISSRYGMSMTAVAGDGTAMERDYDFDSRTYFEDLESPAEIGRRAGERAVRRLNPQKLSTRTTNVIYESRAARSILGHLAGAINGASIARKTSFLKDRMGERIFAPGIQVIDDPFKRRGAATRPFDGEGTKADVLDVISDGVLRHWFLDGATARELGLKPNGRAHRGGSGTSPGATNITLMPGDKSLEELMAEAGEGLLVTDLIGHGVNGLTGDYSRGAAGFWFEQGKIVKPVSEITIAGNLNDMFRRLVPGSDLDNRYSTAAPSIMIEGMALAGN</sequence>
<dbReference type="Gene3D" id="3.30.2290.10">
    <property type="entry name" value="PmbA/TldD superfamily"/>
    <property type="match status" value="1"/>
</dbReference>
<evidence type="ECO:0000259" key="4">
    <source>
        <dbReference type="Pfam" id="PF19290"/>
    </source>
</evidence>
<gene>
    <name evidence="5" type="ORF">CLV41_1011160</name>
</gene>
<dbReference type="AlphaFoldDB" id="A0A2S3V3Y9"/>
<dbReference type="InterPro" id="IPR002510">
    <property type="entry name" value="Metalloprtase-TldD/E_N"/>
</dbReference>
<protein>
    <submittedName>
        <fullName evidence="5">PmbA protein</fullName>
    </submittedName>
</protein>
<reference evidence="5 6" key="1">
    <citation type="submission" date="2018-01" db="EMBL/GenBank/DDBJ databases">
        <title>Genomic Encyclopedia of Archaeal and Bacterial Type Strains, Phase II (KMG-II): from individual species to whole genera.</title>
        <authorList>
            <person name="Goeker M."/>
        </authorList>
    </citation>
    <scope>NUCLEOTIDE SEQUENCE [LARGE SCALE GENOMIC DNA]</scope>
    <source>
        <strain evidence="5 6">DSM 17023</strain>
    </source>
</reference>
<feature type="domain" description="Metalloprotease TldD/E C-terminal" evidence="3">
    <location>
        <begin position="261"/>
        <end position="475"/>
    </location>
</feature>
<dbReference type="InterPro" id="IPR035068">
    <property type="entry name" value="TldD/PmbA_N"/>
</dbReference>
<name>A0A2S3V3Y9_9HYPH</name>
<feature type="domain" description="Metalloprotease TldD/E N-terminal" evidence="2">
    <location>
        <begin position="58"/>
        <end position="120"/>
    </location>
</feature>
<keyword evidence="6" id="KW-1185">Reference proteome</keyword>
<comment type="caution">
    <text evidence="5">The sequence shown here is derived from an EMBL/GenBank/DDBJ whole genome shotgun (WGS) entry which is preliminary data.</text>
</comment>
<organism evidence="5 6">
    <name type="scientific">Roseibium marinum</name>
    <dbReference type="NCBI Taxonomy" id="281252"/>
    <lineage>
        <taxon>Bacteria</taxon>
        <taxon>Pseudomonadati</taxon>
        <taxon>Pseudomonadota</taxon>
        <taxon>Alphaproteobacteria</taxon>
        <taxon>Hyphomicrobiales</taxon>
        <taxon>Stappiaceae</taxon>
        <taxon>Roseibium</taxon>
    </lineage>
</organism>
<evidence type="ECO:0000313" key="6">
    <source>
        <dbReference type="Proteomes" id="UP000236959"/>
    </source>
</evidence>
<dbReference type="PANTHER" id="PTHR43421:SF1">
    <property type="entry name" value="METALLOPROTEASE PMBA"/>
    <property type="match status" value="1"/>
</dbReference>
<dbReference type="EMBL" id="PPCN01000001">
    <property type="protein sequence ID" value="POF34702.1"/>
    <property type="molecule type" value="Genomic_DNA"/>
</dbReference>
<dbReference type="InterPro" id="IPR036059">
    <property type="entry name" value="TldD/PmbA_sf"/>
</dbReference>
<dbReference type="GO" id="GO:0008237">
    <property type="term" value="F:metallopeptidase activity"/>
    <property type="evidence" value="ECO:0007669"/>
    <property type="project" value="InterPro"/>
</dbReference>
<accession>A0A2S3V3Y9</accession>
<dbReference type="InterPro" id="IPR047657">
    <property type="entry name" value="PmbA"/>
</dbReference>
<dbReference type="GO" id="GO:0005829">
    <property type="term" value="C:cytosol"/>
    <property type="evidence" value="ECO:0007669"/>
    <property type="project" value="TreeGrafter"/>
</dbReference>
<evidence type="ECO:0000259" key="2">
    <source>
        <dbReference type="Pfam" id="PF01523"/>
    </source>
</evidence>
<dbReference type="Pfam" id="PF01523">
    <property type="entry name" value="PmbA_TldD_1st"/>
    <property type="match status" value="1"/>
</dbReference>
<dbReference type="InterPro" id="IPR045570">
    <property type="entry name" value="Metalloprtase-TldD/E_cen_dom"/>
</dbReference>
<evidence type="ECO:0000259" key="3">
    <source>
        <dbReference type="Pfam" id="PF19289"/>
    </source>
</evidence>
<proteinExistence type="inferred from homology"/>
<comment type="similarity">
    <text evidence="1">Belongs to the peptidase U62 family.</text>
</comment>
<dbReference type="InterPro" id="IPR045569">
    <property type="entry name" value="Metalloprtase-TldD/E_C"/>
</dbReference>
<feature type="domain" description="Metalloprotease TldD/E central" evidence="4">
    <location>
        <begin position="150"/>
        <end position="253"/>
    </location>
</feature>
<dbReference type="Pfam" id="PF19290">
    <property type="entry name" value="PmbA_TldD_2nd"/>
    <property type="match status" value="1"/>
</dbReference>
<dbReference type="PANTHER" id="PTHR43421">
    <property type="entry name" value="METALLOPROTEASE PMBA"/>
    <property type="match status" value="1"/>
</dbReference>
<evidence type="ECO:0000256" key="1">
    <source>
        <dbReference type="ARBA" id="ARBA00005836"/>
    </source>
</evidence>
<dbReference type="GO" id="GO:0006508">
    <property type="term" value="P:proteolysis"/>
    <property type="evidence" value="ECO:0007669"/>
    <property type="project" value="InterPro"/>
</dbReference>
<dbReference type="Proteomes" id="UP000236959">
    <property type="component" value="Unassembled WGS sequence"/>
</dbReference>
<dbReference type="SUPFAM" id="SSF111283">
    <property type="entry name" value="Putative modulator of DNA gyrase, PmbA/TldD"/>
    <property type="match status" value="1"/>
</dbReference>
<evidence type="ECO:0000313" key="5">
    <source>
        <dbReference type="EMBL" id="POF34702.1"/>
    </source>
</evidence>
<dbReference type="Pfam" id="PF19289">
    <property type="entry name" value="PmbA_TldD_3rd"/>
    <property type="match status" value="1"/>
</dbReference>